<protein>
    <submittedName>
        <fullName evidence="2">Putative EMP1-like protein</fullName>
    </submittedName>
</protein>
<gene>
    <name evidence="2" type="ORF">PGSY75_0044500</name>
</gene>
<dbReference type="VEuPathDB" id="PlasmoDB:PGABG01_1211200"/>
<evidence type="ECO:0000313" key="2">
    <source>
        <dbReference type="EMBL" id="KYN92933.1"/>
    </source>
</evidence>
<proteinExistence type="predicted"/>
<accession>A0A151L1V5</accession>
<reference evidence="2 3" key="1">
    <citation type="journal article" date="2016" name="Nat. Commun.">
        <title>Genomes of cryptic chimpanzee Plasmodium species reveal key evolutionary events leading to human malaria.</title>
        <authorList>
            <person name="Sundararaman S.A."/>
            <person name="Plenderleith L.J."/>
            <person name="Liu W."/>
            <person name="Loy D.E."/>
            <person name="Learn G.H."/>
            <person name="Li Y."/>
            <person name="Shaw K.S."/>
            <person name="Ayouba A."/>
            <person name="Peeters M."/>
            <person name="Speede S."/>
            <person name="Shaw G.M."/>
            <person name="Bushman F.D."/>
            <person name="Brisson D."/>
            <person name="Rayner J.C."/>
            <person name="Sharp P.M."/>
            <person name="Hahn B.H."/>
        </authorList>
    </citation>
    <scope>NUCLEOTIDE SEQUENCE [LARGE SCALE GENOMIC DNA]</scope>
    <source>
        <strain evidence="2 3">SY75</strain>
    </source>
</reference>
<organism evidence="2 3">
    <name type="scientific">Plasmodium gaboni</name>
    <dbReference type="NCBI Taxonomy" id="647221"/>
    <lineage>
        <taxon>Eukaryota</taxon>
        <taxon>Sar</taxon>
        <taxon>Alveolata</taxon>
        <taxon>Apicomplexa</taxon>
        <taxon>Aconoidasida</taxon>
        <taxon>Haemosporida</taxon>
        <taxon>Plasmodiidae</taxon>
        <taxon>Plasmodium</taxon>
        <taxon>Plasmodium (Laverania)</taxon>
    </lineage>
</organism>
<dbReference type="InterPro" id="IPR044932">
    <property type="entry name" value="PfEMP1_ATS_sf"/>
</dbReference>
<evidence type="ECO:0000259" key="1">
    <source>
        <dbReference type="Pfam" id="PF15445"/>
    </source>
</evidence>
<feature type="domain" description="Plasmodium falciparum erythrocyte membrane protein 1 acidic terminal segment" evidence="1">
    <location>
        <begin position="6"/>
        <end position="213"/>
    </location>
</feature>
<evidence type="ECO:0000313" key="3">
    <source>
        <dbReference type="Proteomes" id="UP000076004"/>
    </source>
</evidence>
<dbReference type="Gene3D" id="1.10.1900.40">
    <property type="entry name" value="Acidic terminal segments, variant surface antigen of PfEMP1"/>
    <property type="match status" value="1"/>
</dbReference>
<dbReference type="Pfam" id="PF15445">
    <property type="entry name" value="ATS"/>
    <property type="match status" value="1"/>
</dbReference>
<dbReference type="VEuPathDB" id="PlasmoDB:PGSY75_0044500"/>
<dbReference type="AlphaFoldDB" id="A0A151L1V5"/>
<dbReference type="KEGG" id="pgab:PGSY75_0044500"/>
<dbReference type="EMBL" id="LVLB01000443">
    <property type="protein sequence ID" value="KYN92933.1"/>
    <property type="molecule type" value="Genomic_DNA"/>
</dbReference>
<dbReference type="InterPro" id="IPR029211">
    <property type="entry name" value="PfEMP1_ATS"/>
</dbReference>
<comment type="caution">
    <text evidence="2">The sequence shown here is derived from an EMBL/GenBank/DDBJ whole genome shotgun (WGS) entry which is preliminary data.</text>
</comment>
<sequence>YVRDISSSDITSSSESEYEEMDINDIYPYKSPKYKTLIEIVLKPSNKTYDTKDNHIDHMENTQDTHHIHMDKNDDSNKITDNDWNSLKNDFISNILQNTQMGLPKENTTYDNMYKDSQLDDNILRVNKEEKPFISEIQDRDLHNKEHFTYNINRNVPEKINRTTSIIDDLKYFSYNLYSGTDLINDSLNGYQHVDIYDELLKRKENELFGKKTSTKY</sequence>
<dbReference type="GeneID" id="29774174"/>
<dbReference type="Proteomes" id="UP000076004">
    <property type="component" value="Unassembled WGS sequence"/>
</dbReference>
<feature type="non-terminal residue" evidence="2">
    <location>
        <position position="1"/>
    </location>
</feature>
<dbReference type="RefSeq" id="XP_018638659.1">
    <property type="nucleotide sequence ID" value="XM_018783559.1"/>
</dbReference>
<name>A0A151L1V5_9APIC</name>